<evidence type="ECO:0000313" key="1">
    <source>
        <dbReference type="EMBL" id="CAF1135929.1"/>
    </source>
</evidence>
<comment type="caution">
    <text evidence="1">The sequence shown here is derived from an EMBL/GenBank/DDBJ whole genome shotgun (WGS) entry which is preliminary data.</text>
</comment>
<name>A0A814RN55_ADIRI</name>
<gene>
    <name evidence="1" type="ORF">EDS130_LOCUS21818</name>
</gene>
<reference evidence="1" key="1">
    <citation type="submission" date="2021-02" db="EMBL/GenBank/DDBJ databases">
        <authorList>
            <person name="Nowell W R."/>
        </authorList>
    </citation>
    <scope>NUCLEOTIDE SEQUENCE</scope>
</reference>
<proteinExistence type="predicted"/>
<dbReference type="AlphaFoldDB" id="A0A814RN55"/>
<dbReference type="OrthoDB" id="9982288at2759"/>
<sequence length="308" mass="36848">MLSFDNTQWTDYESFDKEKQRCEKIYYSLEIVKVPARMFMFIFNIIKRICWEVYLLFTRLPPNQAWMDPREQALMVKYIQEYKNENSKRPISMVEYGAGSSTFFFSTYVDQYISIEHSPDYCRELERMAASQPHRSVKIFYMGRNSFGFYIKRTYEQNSSSQSQSSSQIEIYCVPRNAYSLTAYRLWATGGRSTYRMYRDYVDFLSVYFRERKFDFVFIDGRARPQVAYAILKQLNGSHAKLFIHDWNQRKEYHIVEQEFYNIVDQQIESNQVGGGGLVVLEKKSEHIGERNINDIQWQHGSEPAWWI</sequence>
<dbReference type="InterPro" id="IPR029063">
    <property type="entry name" value="SAM-dependent_MTases_sf"/>
</dbReference>
<dbReference type="Proteomes" id="UP000663852">
    <property type="component" value="Unassembled WGS sequence"/>
</dbReference>
<organism evidence="1 2">
    <name type="scientific">Adineta ricciae</name>
    <name type="common">Rotifer</name>
    <dbReference type="NCBI Taxonomy" id="249248"/>
    <lineage>
        <taxon>Eukaryota</taxon>
        <taxon>Metazoa</taxon>
        <taxon>Spiralia</taxon>
        <taxon>Gnathifera</taxon>
        <taxon>Rotifera</taxon>
        <taxon>Eurotatoria</taxon>
        <taxon>Bdelloidea</taxon>
        <taxon>Adinetida</taxon>
        <taxon>Adinetidae</taxon>
        <taxon>Adineta</taxon>
    </lineage>
</organism>
<dbReference type="EMBL" id="CAJNOJ010000112">
    <property type="protein sequence ID" value="CAF1135929.1"/>
    <property type="molecule type" value="Genomic_DNA"/>
</dbReference>
<evidence type="ECO:0000313" key="2">
    <source>
        <dbReference type="Proteomes" id="UP000663852"/>
    </source>
</evidence>
<protein>
    <submittedName>
        <fullName evidence="1">Uncharacterized protein</fullName>
    </submittedName>
</protein>
<dbReference type="Gene3D" id="3.40.50.150">
    <property type="entry name" value="Vaccinia Virus protein VP39"/>
    <property type="match status" value="1"/>
</dbReference>
<accession>A0A814RN55</accession>